<name>A0ABV1AH89_9FIRM</name>
<sequence length="146" mass="15813">MDLLLWLGILAVLLIIEAATVGLVTVWFAGGALAAAIASGAGAGAVTQWLLFLAVSLVLLFFTRPLAVRYMKRGIPRTNVNSLIGKKAVVIQKIDNLSQTGQVRINDIEWMARTESDGEKIPEESVVEIEAVRGVKLIVKKCKEEL</sequence>
<evidence type="ECO:0000259" key="6">
    <source>
        <dbReference type="Pfam" id="PF01957"/>
    </source>
</evidence>
<evidence type="ECO:0000313" key="7">
    <source>
        <dbReference type="EMBL" id="MEQ2357518.1"/>
    </source>
</evidence>
<dbReference type="InterPro" id="IPR012340">
    <property type="entry name" value="NA-bd_OB-fold"/>
</dbReference>
<evidence type="ECO:0000256" key="4">
    <source>
        <dbReference type="ARBA" id="ARBA00023136"/>
    </source>
</evidence>
<dbReference type="EMBL" id="JBBMEI010000008">
    <property type="protein sequence ID" value="MEQ2357518.1"/>
    <property type="molecule type" value="Genomic_DNA"/>
</dbReference>
<keyword evidence="2 5" id="KW-0812">Transmembrane</keyword>
<protein>
    <submittedName>
        <fullName evidence="7">NfeD family protein</fullName>
    </submittedName>
</protein>
<evidence type="ECO:0000256" key="1">
    <source>
        <dbReference type="ARBA" id="ARBA00004141"/>
    </source>
</evidence>
<dbReference type="InterPro" id="IPR002810">
    <property type="entry name" value="NfeD-like_C"/>
</dbReference>
<dbReference type="Proteomes" id="UP001446032">
    <property type="component" value="Unassembled WGS sequence"/>
</dbReference>
<gene>
    <name evidence="7" type="ORF">WMO75_04030</name>
</gene>
<comment type="caution">
    <text evidence="7">The sequence shown here is derived from an EMBL/GenBank/DDBJ whole genome shotgun (WGS) entry which is preliminary data.</text>
</comment>
<feature type="transmembrane region" description="Helical" evidence="5">
    <location>
        <begin position="34"/>
        <end position="62"/>
    </location>
</feature>
<dbReference type="Gene3D" id="2.40.50.140">
    <property type="entry name" value="Nucleic acid-binding proteins"/>
    <property type="match status" value="1"/>
</dbReference>
<keyword evidence="4 5" id="KW-0472">Membrane</keyword>
<keyword evidence="8" id="KW-1185">Reference proteome</keyword>
<evidence type="ECO:0000256" key="3">
    <source>
        <dbReference type="ARBA" id="ARBA00022989"/>
    </source>
</evidence>
<feature type="domain" description="NfeD-like C-terminal" evidence="6">
    <location>
        <begin position="81"/>
        <end position="141"/>
    </location>
</feature>
<evidence type="ECO:0000256" key="5">
    <source>
        <dbReference type="SAM" id="Phobius"/>
    </source>
</evidence>
<organism evidence="7 8">
    <name type="scientific">Blautia intestinihominis</name>
    <dbReference type="NCBI Taxonomy" id="3133152"/>
    <lineage>
        <taxon>Bacteria</taxon>
        <taxon>Bacillati</taxon>
        <taxon>Bacillota</taxon>
        <taxon>Clostridia</taxon>
        <taxon>Lachnospirales</taxon>
        <taxon>Lachnospiraceae</taxon>
        <taxon>Blautia</taxon>
    </lineage>
</organism>
<dbReference type="PANTHER" id="PTHR33507:SF3">
    <property type="entry name" value="INNER MEMBRANE PROTEIN YBBJ"/>
    <property type="match status" value="1"/>
</dbReference>
<proteinExistence type="predicted"/>
<accession>A0ABV1AH89</accession>
<reference evidence="7 8" key="1">
    <citation type="submission" date="2024-03" db="EMBL/GenBank/DDBJ databases">
        <title>Human intestinal bacterial collection.</title>
        <authorList>
            <person name="Pauvert C."/>
            <person name="Hitch T.C.A."/>
            <person name="Clavel T."/>
        </authorList>
    </citation>
    <scope>NUCLEOTIDE SEQUENCE [LARGE SCALE GENOMIC DNA]</scope>
    <source>
        <strain evidence="7 8">CLA-AA-H95</strain>
    </source>
</reference>
<dbReference type="PANTHER" id="PTHR33507">
    <property type="entry name" value="INNER MEMBRANE PROTEIN YBBJ"/>
    <property type="match status" value="1"/>
</dbReference>
<dbReference type="RefSeq" id="WP_022215325.1">
    <property type="nucleotide sequence ID" value="NZ_JBBMEI010000008.1"/>
</dbReference>
<evidence type="ECO:0000313" key="8">
    <source>
        <dbReference type="Proteomes" id="UP001446032"/>
    </source>
</evidence>
<evidence type="ECO:0000256" key="2">
    <source>
        <dbReference type="ARBA" id="ARBA00022692"/>
    </source>
</evidence>
<dbReference type="InterPro" id="IPR052165">
    <property type="entry name" value="Membrane_assoc_protease"/>
</dbReference>
<comment type="subcellular location">
    <subcellularLocation>
        <location evidence="1">Membrane</location>
        <topology evidence="1">Multi-pass membrane protein</topology>
    </subcellularLocation>
</comment>
<dbReference type="Pfam" id="PF01957">
    <property type="entry name" value="NfeD"/>
    <property type="match status" value="1"/>
</dbReference>
<keyword evidence="3 5" id="KW-1133">Transmembrane helix</keyword>